<dbReference type="Gene3D" id="3.40.50.1820">
    <property type="entry name" value="alpha/beta hydrolase"/>
    <property type="match status" value="1"/>
</dbReference>
<dbReference type="PRINTS" id="PR00412">
    <property type="entry name" value="EPOXHYDRLASE"/>
</dbReference>
<dbReference type="GO" id="GO:0097176">
    <property type="term" value="P:epoxide metabolic process"/>
    <property type="evidence" value="ECO:0007669"/>
    <property type="project" value="TreeGrafter"/>
</dbReference>
<evidence type="ECO:0000256" key="3">
    <source>
        <dbReference type="ARBA" id="ARBA00022801"/>
    </source>
</evidence>
<reference evidence="6" key="2">
    <citation type="submission" date="2020-09" db="EMBL/GenBank/DDBJ databases">
        <authorList>
            <person name="Sun Q."/>
            <person name="Zhou Y."/>
        </authorList>
    </citation>
    <scope>NUCLEOTIDE SEQUENCE</scope>
    <source>
        <strain evidence="6">CGMCC 4.7368</strain>
    </source>
</reference>
<dbReference type="PANTHER" id="PTHR21661:SF35">
    <property type="entry name" value="EPOXIDE HYDROLASE"/>
    <property type="match status" value="1"/>
</dbReference>
<proteinExistence type="inferred from homology"/>
<dbReference type="InterPro" id="IPR010497">
    <property type="entry name" value="Epoxide_hydro_N"/>
</dbReference>
<comment type="similarity">
    <text evidence="1">Belongs to the peptidase S33 family.</text>
</comment>
<dbReference type="InterPro" id="IPR016292">
    <property type="entry name" value="Epoxide_hydrolase"/>
</dbReference>
<evidence type="ECO:0000256" key="1">
    <source>
        <dbReference type="ARBA" id="ARBA00010088"/>
    </source>
</evidence>
<feature type="active site" description="Nucleophile" evidence="4">
    <location>
        <position position="178"/>
    </location>
</feature>
<feature type="active site" description="Proton donor" evidence="4">
    <location>
        <position position="314"/>
    </location>
</feature>
<keyword evidence="3 6" id="KW-0378">Hydrolase</keyword>
<evidence type="ECO:0000256" key="4">
    <source>
        <dbReference type="PIRSR" id="PIRSR001112-1"/>
    </source>
</evidence>
<name>A0A917YPI1_9ACTN</name>
<organism evidence="6 7">
    <name type="scientific">Nonomuraea cavernae</name>
    <dbReference type="NCBI Taxonomy" id="2045107"/>
    <lineage>
        <taxon>Bacteria</taxon>
        <taxon>Bacillati</taxon>
        <taxon>Actinomycetota</taxon>
        <taxon>Actinomycetes</taxon>
        <taxon>Streptosporangiales</taxon>
        <taxon>Streptosporangiaceae</taxon>
        <taxon>Nonomuraea</taxon>
    </lineage>
</organism>
<dbReference type="Proteomes" id="UP000646523">
    <property type="component" value="Unassembled WGS sequence"/>
</dbReference>
<reference evidence="6" key="1">
    <citation type="journal article" date="2014" name="Int. J. Syst. Evol. Microbiol.">
        <title>Complete genome sequence of Corynebacterium casei LMG S-19264T (=DSM 44701T), isolated from a smear-ripened cheese.</title>
        <authorList>
            <consortium name="US DOE Joint Genome Institute (JGI-PGF)"/>
            <person name="Walter F."/>
            <person name="Albersmeier A."/>
            <person name="Kalinowski J."/>
            <person name="Ruckert C."/>
        </authorList>
    </citation>
    <scope>NUCLEOTIDE SEQUENCE</scope>
    <source>
        <strain evidence="6">CGMCC 4.7368</strain>
    </source>
</reference>
<accession>A0A917YPI1</accession>
<sequence length="395" mass="44015">MTAVTPFRVEVPDADLEDLRARLRRTRWPEPETVTGWEQGVPLAYLRDLCAYWADGYSWRAAEARLNSFAQFRTELDGLGVHFLHVRSPHEGALPLLMTHGWPGSVLEFLDVLGPLTDPTAHGGAAADAFHVVCPSLPGYGFSDRPAEPGWGVERIADAWITLMSRLGYQRYAAQGHDWGTSISTLVAQRDPRHVTGIHLVPPLAPPDPATFDDLTEGERVALAALEHAKEWEDGYSVQQATRPQTIGYGLVDSPAALCAWLVEKFRSWSDRESALGRDESPDDPESVISRDELLDNVTLYWLTGTGASAARLYWESIRRIGEWMTESTGETVDVPTGCSVFPGEVPRPSRRWAARRYTDIRYWHEPARGGHFAALEQPGLFVDEVRACFRALGR</sequence>
<evidence type="ECO:0000259" key="5">
    <source>
        <dbReference type="Pfam" id="PF06441"/>
    </source>
</evidence>
<dbReference type="PANTHER" id="PTHR21661">
    <property type="entry name" value="EPOXIDE HYDROLASE 1-RELATED"/>
    <property type="match status" value="1"/>
</dbReference>
<keyword evidence="2" id="KW-0058">Aromatic hydrocarbons catabolism</keyword>
<dbReference type="InterPro" id="IPR029058">
    <property type="entry name" value="AB_hydrolase_fold"/>
</dbReference>
<dbReference type="AlphaFoldDB" id="A0A917YPI1"/>
<dbReference type="GO" id="GO:0004301">
    <property type="term" value="F:epoxide hydrolase activity"/>
    <property type="evidence" value="ECO:0007669"/>
    <property type="project" value="TreeGrafter"/>
</dbReference>
<dbReference type="SUPFAM" id="SSF53474">
    <property type="entry name" value="alpha/beta-Hydrolases"/>
    <property type="match status" value="1"/>
</dbReference>
<evidence type="ECO:0000313" key="6">
    <source>
        <dbReference type="EMBL" id="GGO61276.1"/>
    </source>
</evidence>
<protein>
    <submittedName>
        <fullName evidence="6">Hydrolase</fullName>
    </submittedName>
</protein>
<dbReference type="Pfam" id="PF06441">
    <property type="entry name" value="EHN"/>
    <property type="match status" value="1"/>
</dbReference>
<dbReference type="EMBL" id="BMNH01000001">
    <property type="protein sequence ID" value="GGO61276.1"/>
    <property type="molecule type" value="Genomic_DNA"/>
</dbReference>
<comment type="caution">
    <text evidence="6">The sequence shown here is derived from an EMBL/GenBank/DDBJ whole genome shotgun (WGS) entry which is preliminary data.</text>
</comment>
<evidence type="ECO:0000256" key="2">
    <source>
        <dbReference type="ARBA" id="ARBA00022797"/>
    </source>
</evidence>
<dbReference type="InterPro" id="IPR000639">
    <property type="entry name" value="Epox_hydrolase-like"/>
</dbReference>
<gene>
    <name evidence="6" type="ORF">GCM10012289_03120</name>
</gene>
<feature type="domain" description="Epoxide hydrolase N-terminal" evidence="5">
    <location>
        <begin position="4"/>
        <end position="109"/>
    </location>
</feature>
<dbReference type="PIRSF" id="PIRSF001112">
    <property type="entry name" value="Epoxide_hydrolase"/>
    <property type="match status" value="1"/>
</dbReference>
<evidence type="ECO:0000313" key="7">
    <source>
        <dbReference type="Proteomes" id="UP000646523"/>
    </source>
</evidence>
<feature type="active site" description="Proton acceptor" evidence="4">
    <location>
        <position position="372"/>
    </location>
</feature>
<keyword evidence="7" id="KW-1185">Reference proteome</keyword>